<protein>
    <submittedName>
        <fullName evidence="2">Uncharacterized protein</fullName>
    </submittedName>
</protein>
<organism evidence="2 3">
    <name type="scientific">Trichinella murrelli</name>
    <dbReference type="NCBI Taxonomy" id="144512"/>
    <lineage>
        <taxon>Eukaryota</taxon>
        <taxon>Metazoa</taxon>
        <taxon>Ecdysozoa</taxon>
        <taxon>Nematoda</taxon>
        <taxon>Enoplea</taxon>
        <taxon>Dorylaimia</taxon>
        <taxon>Trichinellida</taxon>
        <taxon>Trichinellidae</taxon>
        <taxon>Trichinella</taxon>
    </lineage>
</organism>
<name>A0A0V0TCR9_9BILA</name>
<accession>A0A0V0TCR9</accession>
<proteinExistence type="predicted"/>
<dbReference type="EMBL" id="JYDJ01000345">
    <property type="protein sequence ID" value="KRX36778.1"/>
    <property type="molecule type" value="Genomic_DNA"/>
</dbReference>
<keyword evidence="3" id="KW-1185">Reference proteome</keyword>
<evidence type="ECO:0000313" key="3">
    <source>
        <dbReference type="Proteomes" id="UP000055048"/>
    </source>
</evidence>
<keyword evidence="1" id="KW-1133">Transmembrane helix</keyword>
<keyword evidence="1" id="KW-0472">Membrane</keyword>
<evidence type="ECO:0000313" key="2">
    <source>
        <dbReference type="EMBL" id="KRX36778.1"/>
    </source>
</evidence>
<reference evidence="2 3" key="1">
    <citation type="submission" date="2015-01" db="EMBL/GenBank/DDBJ databases">
        <title>Evolution of Trichinella species and genotypes.</title>
        <authorList>
            <person name="Korhonen P.K."/>
            <person name="Edoardo P."/>
            <person name="Giuseppe L.R."/>
            <person name="Gasser R.B."/>
        </authorList>
    </citation>
    <scope>NUCLEOTIDE SEQUENCE [LARGE SCALE GENOMIC DNA]</scope>
    <source>
        <strain evidence="2">ISS417</strain>
    </source>
</reference>
<sequence>MGGVVSCWHHACLAEITVKNPGQCFTLPSIIQLDVLYYKVASCLNVSTNFLPCLLKTAFPSENYLIAVKKKIRWQQFCYYNALHWFTAFILHVWHCP</sequence>
<gene>
    <name evidence="2" type="ORF">T05_5864</name>
</gene>
<feature type="transmembrane region" description="Helical" evidence="1">
    <location>
        <begin position="77"/>
        <end position="95"/>
    </location>
</feature>
<dbReference type="AlphaFoldDB" id="A0A0V0TCR9"/>
<evidence type="ECO:0000256" key="1">
    <source>
        <dbReference type="SAM" id="Phobius"/>
    </source>
</evidence>
<keyword evidence="1" id="KW-0812">Transmembrane</keyword>
<comment type="caution">
    <text evidence="2">The sequence shown here is derived from an EMBL/GenBank/DDBJ whole genome shotgun (WGS) entry which is preliminary data.</text>
</comment>
<dbReference type="Proteomes" id="UP000055048">
    <property type="component" value="Unassembled WGS sequence"/>
</dbReference>